<protein>
    <submittedName>
        <fullName evidence="1">Uncharacterized protein</fullName>
    </submittedName>
</protein>
<reference evidence="1 2" key="1">
    <citation type="submission" date="2016-12" db="EMBL/GenBank/DDBJ databases">
        <title>Analysis of the Molecular Diversity Among Cronobacter Species Isolated from Filth Flies Using a Pan Genomic DNA Microarray.</title>
        <authorList>
            <person name="Pava-Ripoll M."/>
            <person name="Tall B."/>
            <person name="Farber J."/>
            <person name="Fanning S."/>
            <person name="Lehner A."/>
            <person name="Stephan R."/>
            <person name="Pagotto F."/>
            <person name="Iverson C."/>
            <person name="Ziobro G."/>
            <person name="Miller A."/>
            <person name="Pearson R."/>
            <person name="Yan Q."/>
            <person name="Kim M."/>
            <person name="Jeong S."/>
            <person name="Park J."/>
            <person name="Jun S."/>
            <person name="Choi H."/>
            <person name="Chung T."/>
            <person name="Yoo Y."/>
            <person name="Park E."/>
            <person name="Hwang S."/>
            <person name="Lee B."/>
            <person name="Sathyamoorthy V."/>
            <person name="Carter L."/>
            <person name="Mammel M."/>
            <person name="Jackson S."/>
            <person name="Kothary M."/>
            <person name="Patel I."/>
            <person name="Grim C."/>
            <person name="Gopinath G."/>
            <person name="Gangiredla J."/>
            <person name="Chase H."/>
        </authorList>
    </citation>
    <scope>NUCLEOTIDE SEQUENCE [LARGE SCALE GENOMIC DNA]</scope>
    <source>
        <strain evidence="1 2">MOD1-Md25g</strain>
    </source>
</reference>
<dbReference type="Proteomes" id="UP000244731">
    <property type="component" value="Unassembled WGS sequence"/>
</dbReference>
<proteinExistence type="predicted"/>
<gene>
    <name evidence="1" type="ORF">AUM46_14200</name>
</gene>
<sequence>MTFTKEQLIAAAHGRIDFANMMLSDNPEPLKERTWSIELELARIALSALRERAEPVYQVQAMDWHDVEKYLYDEALDRGIRCRVLYTAPPAPVVPKIDRKAICNKAHWLCARSPGATFYNAAEFALDEVMELLAPPAPVVPEGLRMALSNAGIAAPDSDEVLWASQQDYIQMLVTWVKDRKPFKPASVLPVDVLAALRNVAKIRLDFNDFDGDRRGMADCLGEAEEALIEVVNRRAAMIAAPGKN</sequence>
<name>A0ABX5K379_9ENTR</name>
<evidence type="ECO:0000313" key="2">
    <source>
        <dbReference type="Proteomes" id="UP000244731"/>
    </source>
</evidence>
<dbReference type="EMBL" id="MSAC01000045">
    <property type="protein sequence ID" value="PUX04040.1"/>
    <property type="molecule type" value="Genomic_DNA"/>
</dbReference>
<keyword evidence="2" id="KW-1185">Reference proteome</keyword>
<organism evidence="1 2">
    <name type="scientific">Cronobacter malonaticus</name>
    <dbReference type="NCBI Taxonomy" id="413503"/>
    <lineage>
        <taxon>Bacteria</taxon>
        <taxon>Pseudomonadati</taxon>
        <taxon>Pseudomonadota</taxon>
        <taxon>Gammaproteobacteria</taxon>
        <taxon>Enterobacterales</taxon>
        <taxon>Enterobacteriaceae</taxon>
        <taxon>Cronobacter</taxon>
    </lineage>
</organism>
<evidence type="ECO:0000313" key="1">
    <source>
        <dbReference type="EMBL" id="PUX04040.1"/>
    </source>
</evidence>
<accession>A0ABX5K379</accession>
<dbReference type="RefSeq" id="WP_075191722.1">
    <property type="nucleotide sequence ID" value="NZ_MSAC01000045.1"/>
</dbReference>
<comment type="caution">
    <text evidence="1">The sequence shown here is derived from an EMBL/GenBank/DDBJ whole genome shotgun (WGS) entry which is preliminary data.</text>
</comment>